<gene>
    <name evidence="1" type="ORF">H5410_034936</name>
</gene>
<organism evidence="1 2">
    <name type="scientific">Solanum commersonii</name>
    <name type="common">Commerson's wild potato</name>
    <name type="synonym">Commerson's nightshade</name>
    <dbReference type="NCBI Taxonomy" id="4109"/>
    <lineage>
        <taxon>Eukaryota</taxon>
        <taxon>Viridiplantae</taxon>
        <taxon>Streptophyta</taxon>
        <taxon>Embryophyta</taxon>
        <taxon>Tracheophyta</taxon>
        <taxon>Spermatophyta</taxon>
        <taxon>Magnoliopsida</taxon>
        <taxon>eudicotyledons</taxon>
        <taxon>Gunneridae</taxon>
        <taxon>Pentapetalae</taxon>
        <taxon>asterids</taxon>
        <taxon>lamiids</taxon>
        <taxon>Solanales</taxon>
        <taxon>Solanaceae</taxon>
        <taxon>Solanoideae</taxon>
        <taxon>Solaneae</taxon>
        <taxon>Solanum</taxon>
    </lineage>
</organism>
<accession>A0A9J5Y2D4</accession>
<comment type="caution">
    <text evidence="1">The sequence shown here is derived from an EMBL/GenBank/DDBJ whole genome shotgun (WGS) entry which is preliminary data.</text>
</comment>
<evidence type="ECO:0008006" key="3">
    <source>
        <dbReference type="Google" id="ProtNLM"/>
    </source>
</evidence>
<dbReference type="SUPFAM" id="SSF56219">
    <property type="entry name" value="DNase I-like"/>
    <property type="match status" value="1"/>
</dbReference>
<dbReference type="OrthoDB" id="1305723at2759"/>
<evidence type="ECO:0000313" key="1">
    <source>
        <dbReference type="EMBL" id="KAG5593704.1"/>
    </source>
</evidence>
<sequence length="156" mass="17313">MSSDSGKRVTGSYKLRVGSWNIGSLTGKSVELVKILKKRRINIACVQETKWVDYEDLDEVVRGIPNTEKIVIGRDFNGHIGATSSGFDDVHGGFGVRERNGGGTSLLDFAKAFELGDKGLCIRLSQVKILLPHKLLVMDLEIKRDRRKKLVSLTKD</sequence>
<dbReference type="PANTHER" id="PTHR23227">
    <property type="entry name" value="BUCENTAUR RELATED"/>
    <property type="match status" value="1"/>
</dbReference>
<dbReference type="AlphaFoldDB" id="A0A9J5Y2D4"/>
<evidence type="ECO:0000313" key="2">
    <source>
        <dbReference type="Proteomes" id="UP000824120"/>
    </source>
</evidence>
<dbReference type="Gene3D" id="3.60.10.10">
    <property type="entry name" value="Endonuclease/exonuclease/phosphatase"/>
    <property type="match status" value="1"/>
</dbReference>
<protein>
    <recommendedName>
        <fullName evidence="3">Craniofacial development protein 2-like</fullName>
    </recommendedName>
</protein>
<name>A0A9J5Y2D4_SOLCO</name>
<dbReference type="PANTHER" id="PTHR23227:SF67">
    <property type="entry name" value="CRANIOFACIAL DEVELOPMENT PROTEIN 2-LIKE"/>
    <property type="match status" value="1"/>
</dbReference>
<proteinExistence type="predicted"/>
<reference evidence="1 2" key="1">
    <citation type="submission" date="2020-09" db="EMBL/GenBank/DDBJ databases">
        <title>De no assembly of potato wild relative species, Solanum commersonii.</title>
        <authorList>
            <person name="Cho K."/>
        </authorList>
    </citation>
    <scope>NUCLEOTIDE SEQUENCE [LARGE SCALE GENOMIC DNA]</scope>
    <source>
        <strain evidence="1">LZ3.2</strain>
        <tissue evidence="1">Leaf</tissue>
    </source>
</reference>
<dbReference type="InterPro" id="IPR027124">
    <property type="entry name" value="Swc5/CFDP1/2"/>
</dbReference>
<dbReference type="InterPro" id="IPR036691">
    <property type="entry name" value="Endo/exonu/phosph_ase_sf"/>
</dbReference>
<dbReference type="EMBL" id="JACXVP010000007">
    <property type="protein sequence ID" value="KAG5593704.1"/>
    <property type="molecule type" value="Genomic_DNA"/>
</dbReference>
<dbReference type="Proteomes" id="UP000824120">
    <property type="component" value="Chromosome 7"/>
</dbReference>
<keyword evidence="2" id="KW-1185">Reference proteome</keyword>